<comment type="caution">
    <text evidence="1">The sequence shown here is derived from an EMBL/GenBank/DDBJ whole genome shotgun (WGS) entry which is preliminary data.</text>
</comment>
<accession>A0ABD2CGJ4</accession>
<gene>
    <name evidence="1" type="ORF">V1477_006733</name>
</gene>
<dbReference type="AlphaFoldDB" id="A0ABD2CGJ4"/>
<reference evidence="1 2" key="1">
    <citation type="journal article" date="2024" name="Ann. Entomol. Soc. Am.">
        <title>Genomic analyses of the southern and eastern yellowjacket wasps (Hymenoptera: Vespidae) reveal evolutionary signatures of social life.</title>
        <authorList>
            <person name="Catto M.A."/>
            <person name="Caine P.B."/>
            <person name="Orr S.E."/>
            <person name="Hunt B.G."/>
            <person name="Goodisman M.A.D."/>
        </authorList>
    </citation>
    <scope>NUCLEOTIDE SEQUENCE [LARGE SCALE GENOMIC DNA]</scope>
    <source>
        <strain evidence="1">232</strain>
        <tissue evidence="1">Head and thorax</tissue>
    </source>
</reference>
<protein>
    <recommendedName>
        <fullName evidence="3">C2H2-type domain-containing protein</fullName>
    </recommendedName>
</protein>
<dbReference type="EMBL" id="JAYRBN010000050">
    <property type="protein sequence ID" value="KAL2744191.1"/>
    <property type="molecule type" value="Genomic_DNA"/>
</dbReference>
<name>A0ABD2CGJ4_VESMC</name>
<evidence type="ECO:0000313" key="1">
    <source>
        <dbReference type="EMBL" id="KAL2744191.1"/>
    </source>
</evidence>
<proteinExistence type="predicted"/>
<evidence type="ECO:0000313" key="2">
    <source>
        <dbReference type="Proteomes" id="UP001607303"/>
    </source>
</evidence>
<organism evidence="1 2">
    <name type="scientific">Vespula maculifrons</name>
    <name type="common">Eastern yellow jacket</name>
    <name type="synonym">Wasp</name>
    <dbReference type="NCBI Taxonomy" id="7453"/>
    <lineage>
        <taxon>Eukaryota</taxon>
        <taxon>Metazoa</taxon>
        <taxon>Ecdysozoa</taxon>
        <taxon>Arthropoda</taxon>
        <taxon>Hexapoda</taxon>
        <taxon>Insecta</taxon>
        <taxon>Pterygota</taxon>
        <taxon>Neoptera</taxon>
        <taxon>Endopterygota</taxon>
        <taxon>Hymenoptera</taxon>
        <taxon>Apocrita</taxon>
        <taxon>Aculeata</taxon>
        <taxon>Vespoidea</taxon>
        <taxon>Vespidae</taxon>
        <taxon>Vespinae</taxon>
        <taxon>Vespula</taxon>
    </lineage>
</organism>
<keyword evidence="2" id="KW-1185">Reference proteome</keyword>
<evidence type="ECO:0008006" key="3">
    <source>
        <dbReference type="Google" id="ProtNLM"/>
    </source>
</evidence>
<dbReference type="Proteomes" id="UP001607303">
    <property type="component" value="Unassembled WGS sequence"/>
</dbReference>
<sequence>MAGYRISDDAKNPSISLSFSKRLEYMDVTALTGWLTSWMAAVAATAAAADVSALLSLDAFTSRCLDLTGYWGQRTVTDTGIARTNWPARGEERGGKGKDPLKLFGCDTCDRRLARSVCHLISSVHMSNDVI</sequence>